<feature type="transmembrane region" description="Helical" evidence="1">
    <location>
        <begin position="56"/>
        <end position="75"/>
    </location>
</feature>
<evidence type="ECO:0000259" key="2">
    <source>
        <dbReference type="Pfam" id="PF20712"/>
    </source>
</evidence>
<dbReference type="InterPro" id="IPR048567">
    <property type="entry name" value="CyanoTRADDas_TM"/>
</dbReference>
<keyword evidence="1" id="KW-0472">Membrane</keyword>
<accession>A0A1N7QET2</accession>
<proteinExistence type="predicted"/>
<dbReference type="Pfam" id="PF20712">
    <property type="entry name" value="CyanoTRADDas_TM"/>
    <property type="match status" value="1"/>
</dbReference>
<dbReference type="RefSeq" id="WP_076518276.1">
    <property type="nucleotide sequence ID" value="NZ_FTOH01000027.1"/>
</dbReference>
<evidence type="ECO:0000313" key="4">
    <source>
        <dbReference type="Proteomes" id="UP000185639"/>
    </source>
</evidence>
<feature type="domain" description="Cyanobacterial TRADD-N associated 2 transmembrane" evidence="2">
    <location>
        <begin position="120"/>
        <end position="187"/>
    </location>
</feature>
<sequence length="241" mass="26768">MLDGPLGLATEIIESWMKGGRALRYTISGSLLLIAAAMLFVILGEAEITDKKFAEIVSVSLGAAAAILTFGIISYQRALESSQQHRKIEEVERRYEENPKETQAAWDLARLKLESYLNRNINQVRAIFWLTVLVMLFGFSLISYGVFHVYESPEKFKPSIMVAVSGILVNFIGATFLVIYKSTMQQAKEYMGIIERINAVGMSVQILENLGGSNLELKEKTTAEISKQLLQLYTSSGNSNG</sequence>
<name>A0A1N7QET2_9GAMM</name>
<feature type="transmembrane region" description="Helical" evidence="1">
    <location>
        <begin position="159"/>
        <end position="180"/>
    </location>
</feature>
<feature type="transmembrane region" description="Helical" evidence="1">
    <location>
        <begin position="126"/>
        <end position="147"/>
    </location>
</feature>
<protein>
    <recommendedName>
        <fullName evidence="2">Cyanobacterial TRADD-N associated 2 transmembrane domain-containing protein</fullName>
    </recommendedName>
</protein>
<keyword evidence="4" id="KW-1185">Reference proteome</keyword>
<evidence type="ECO:0000256" key="1">
    <source>
        <dbReference type="SAM" id="Phobius"/>
    </source>
</evidence>
<feature type="transmembrane region" description="Helical" evidence="1">
    <location>
        <begin position="22"/>
        <end position="44"/>
    </location>
</feature>
<keyword evidence="1" id="KW-1133">Transmembrane helix</keyword>
<dbReference type="AlphaFoldDB" id="A0A1N7QET2"/>
<gene>
    <name evidence="3" type="ORF">SAMN05421686_1271</name>
</gene>
<reference evidence="4" key="1">
    <citation type="submission" date="2017-01" db="EMBL/GenBank/DDBJ databases">
        <authorList>
            <person name="Varghese N."/>
            <person name="Submissions S."/>
        </authorList>
    </citation>
    <scope>NUCLEOTIDE SEQUENCE [LARGE SCALE GENOMIC DNA]</scope>
    <source>
        <strain evidence="4">DSM 24913</strain>
    </source>
</reference>
<keyword evidence="1" id="KW-0812">Transmembrane</keyword>
<dbReference type="Proteomes" id="UP000185639">
    <property type="component" value="Unassembled WGS sequence"/>
</dbReference>
<organism evidence="3 4">
    <name type="scientific">Thalassolituus maritimus</name>
    <dbReference type="NCBI Taxonomy" id="484498"/>
    <lineage>
        <taxon>Bacteria</taxon>
        <taxon>Pseudomonadati</taxon>
        <taxon>Pseudomonadota</taxon>
        <taxon>Gammaproteobacteria</taxon>
        <taxon>Oceanospirillales</taxon>
        <taxon>Oceanospirillaceae</taxon>
        <taxon>Thalassolituus</taxon>
    </lineage>
</organism>
<dbReference type="EMBL" id="FTOH01000027">
    <property type="protein sequence ID" value="SIT21077.1"/>
    <property type="molecule type" value="Genomic_DNA"/>
</dbReference>
<evidence type="ECO:0000313" key="3">
    <source>
        <dbReference type="EMBL" id="SIT21077.1"/>
    </source>
</evidence>
<dbReference type="OrthoDB" id="505702at2"/>